<comment type="caution">
    <text evidence="2">The sequence shown here is derived from an EMBL/GenBank/DDBJ whole genome shotgun (WGS) entry which is preliminary data.</text>
</comment>
<dbReference type="PANTHER" id="PTHR31589">
    <property type="entry name" value="PROTEIN, PUTATIVE (DUF239)-RELATED-RELATED"/>
    <property type="match status" value="1"/>
</dbReference>
<organism evidence="2 3">
    <name type="scientific">Arabis nemorensis</name>
    <dbReference type="NCBI Taxonomy" id="586526"/>
    <lineage>
        <taxon>Eukaryota</taxon>
        <taxon>Viridiplantae</taxon>
        <taxon>Streptophyta</taxon>
        <taxon>Embryophyta</taxon>
        <taxon>Tracheophyta</taxon>
        <taxon>Spermatophyta</taxon>
        <taxon>Magnoliopsida</taxon>
        <taxon>eudicotyledons</taxon>
        <taxon>Gunneridae</taxon>
        <taxon>Pentapetalae</taxon>
        <taxon>rosids</taxon>
        <taxon>malvids</taxon>
        <taxon>Brassicales</taxon>
        <taxon>Brassicaceae</taxon>
        <taxon>Arabideae</taxon>
        <taxon>Arabis</taxon>
    </lineage>
</organism>
<evidence type="ECO:0000313" key="3">
    <source>
        <dbReference type="Proteomes" id="UP000489600"/>
    </source>
</evidence>
<sequence>MSQMLNIGPTNTSIRSVINHGTHFAGVRSQGQGPYHGVAAYMSVHDLNISSDQASYTNVFVDNKVNFIQTGWMVNPSLFGDGRTWSYGFWKGANGKGCYNSVCPDFVQVSKTDLLSGPFPYPRKGEGPRAVYPSILQDKESGN</sequence>
<keyword evidence="3" id="KW-1185">Reference proteome</keyword>
<evidence type="ECO:0000259" key="1">
    <source>
        <dbReference type="PROSITE" id="PS52045"/>
    </source>
</evidence>
<feature type="domain" description="Neprosin PEP catalytic" evidence="1">
    <location>
        <begin position="17"/>
        <end position="143"/>
    </location>
</feature>
<dbReference type="OrthoDB" id="1858978at2759"/>
<dbReference type="Proteomes" id="UP000489600">
    <property type="component" value="Unassembled WGS sequence"/>
</dbReference>
<name>A0A565CKN0_9BRAS</name>
<evidence type="ECO:0000313" key="2">
    <source>
        <dbReference type="EMBL" id="VVB14147.1"/>
    </source>
</evidence>
<proteinExistence type="predicted"/>
<reference evidence="2" key="1">
    <citation type="submission" date="2019-07" db="EMBL/GenBank/DDBJ databases">
        <authorList>
            <person name="Dittberner H."/>
        </authorList>
    </citation>
    <scope>NUCLEOTIDE SEQUENCE [LARGE SCALE GENOMIC DNA]</scope>
</reference>
<dbReference type="AlphaFoldDB" id="A0A565CKN0"/>
<dbReference type="PANTHER" id="PTHR31589:SF67">
    <property type="entry name" value="NEPROSIN DOMAIN-CONTAINING PROTEIN-RELATED"/>
    <property type="match status" value="1"/>
</dbReference>
<gene>
    <name evidence="2" type="ORF">ANE_LOCUS24591</name>
</gene>
<dbReference type="PROSITE" id="PS52045">
    <property type="entry name" value="NEPROSIN_PEP_CD"/>
    <property type="match status" value="1"/>
</dbReference>
<protein>
    <recommendedName>
        <fullName evidence="1">Neprosin PEP catalytic domain-containing protein</fullName>
    </recommendedName>
</protein>
<dbReference type="InterPro" id="IPR004314">
    <property type="entry name" value="Neprosin"/>
</dbReference>
<accession>A0A565CKN0</accession>
<dbReference type="EMBL" id="CABITT030000008">
    <property type="protein sequence ID" value="VVB14147.1"/>
    <property type="molecule type" value="Genomic_DNA"/>
</dbReference>
<dbReference type="Pfam" id="PF03080">
    <property type="entry name" value="Neprosin"/>
    <property type="match status" value="1"/>
</dbReference>
<dbReference type="InterPro" id="IPR053168">
    <property type="entry name" value="Glutamic_endopeptidase"/>
</dbReference>